<comment type="caution">
    <text evidence="1">The sequence shown here is derived from an EMBL/GenBank/DDBJ whole genome shotgun (WGS) entry which is preliminary data.</text>
</comment>
<sequence length="216" mass="24529">MQTAIFVEICVFLVDVRVIYSVGLTFRLSCADFSNYRDDLEVVYPFISTFLGSQIGFPVSNFCTNSSKAIKHQNYFVPGGTICVIWLDIEHRICLMVSSTLIDGNGNYVIDAFHVTAPLLKKENSENKKKVSLRHLAVLVDKRVATIFKLHIKNATQTKICIAERVPNNWILEDRVSELQNYLETEIPVFPFILRGSGTLCFSEKINLIISKSRRC</sequence>
<proteinExistence type="predicted"/>
<reference evidence="1 2" key="1">
    <citation type="submission" date="2018-05" db="EMBL/GenBank/DDBJ databases">
        <title>Legionella qingyii sp.nov., whole genome shotgun sequence.</title>
        <authorList>
            <person name="Wu H."/>
            <person name="Zhu Q."/>
            <person name="Hu C."/>
        </authorList>
    </citation>
    <scope>NUCLEOTIDE SEQUENCE [LARGE SCALE GENOMIC DNA]</scope>
    <source>
        <strain evidence="1 2">HEB18</strain>
    </source>
</reference>
<organism evidence="1 2">
    <name type="scientific">Legionella qingyii</name>
    <dbReference type="NCBI Taxonomy" id="2184757"/>
    <lineage>
        <taxon>Bacteria</taxon>
        <taxon>Pseudomonadati</taxon>
        <taxon>Pseudomonadota</taxon>
        <taxon>Gammaproteobacteria</taxon>
        <taxon>Legionellales</taxon>
        <taxon>Legionellaceae</taxon>
        <taxon>Legionella</taxon>
    </lineage>
</organism>
<name>A0A317TZS7_9GAMM</name>
<dbReference type="Proteomes" id="UP000247152">
    <property type="component" value="Unassembled WGS sequence"/>
</dbReference>
<dbReference type="EMBL" id="QHJG01000032">
    <property type="protein sequence ID" value="PWY54528.1"/>
    <property type="molecule type" value="Genomic_DNA"/>
</dbReference>
<accession>A0A317TZS7</accession>
<gene>
    <name evidence="1" type="ORF">DGG96_16715</name>
</gene>
<dbReference type="AlphaFoldDB" id="A0A317TZS7"/>
<evidence type="ECO:0000313" key="1">
    <source>
        <dbReference type="EMBL" id="PWY54528.1"/>
    </source>
</evidence>
<evidence type="ECO:0000313" key="2">
    <source>
        <dbReference type="Proteomes" id="UP000247152"/>
    </source>
</evidence>
<protein>
    <submittedName>
        <fullName evidence="1">Uncharacterized protein</fullName>
    </submittedName>
</protein>